<feature type="region of interest" description="Disordered" evidence="1">
    <location>
        <begin position="1"/>
        <end position="37"/>
    </location>
</feature>
<gene>
    <name evidence="4" type="ORF">FALBO_3666</name>
</gene>
<dbReference type="InterPro" id="IPR024498">
    <property type="entry name" value="DUF2786"/>
</dbReference>
<dbReference type="Pfam" id="PF23771">
    <property type="entry name" value="DUF7168"/>
    <property type="match status" value="1"/>
</dbReference>
<name>A0A8H4LL44_9HYPO</name>
<feature type="domain" description="DUF2786" evidence="2">
    <location>
        <begin position="215"/>
        <end position="251"/>
    </location>
</feature>
<sequence length="557" mass="62185">MPDQSRDSHQSVGELGMEECSTPNQENQQDQQSQRRTRLRTIRDFARRLDWLQQRIDHQIRSQHELSAAQGVNLQELQLLLRYLPRALRFQQEVRCRKFYEQIQNQIIDLSQEPNVSDQEVIHLRNCRPELADAPDDRLREFLKNDKMSRPQSQPPYQPQDQSQVKPQTKTQAQANAHTRPPKAGVRIHKAITTELARPNRTESRTVSIVNDGAAIRRIKSVLSHANHASTVESEAVAALQMASRLMAQHNATQAQVLANMSQTDRLRFAGHSIVAIRRSNGDCRKRVIIETYVDSLNAAITTFFNCKSHSTRVYGAVNYTFYGLANNTVAAATAFEMVYNLVNAWALEHRRRDRTGYVRGVCEALSKAAKKEAADEADRARMAEDDTTVSYTQLGAKGQLDLCDSRSATETNSVLSSPRDSGIISPAGSKDYTFSNASQHGDRVGGAVHYGAVSIDEDTRDGRKSDGENREDIDGCIEPGPNTETDASIDPLMNIDKEGHRMASATKHPFQQPGEGISTPSESPRREAAAGVRAKRYARRQGDGPIDTLPSDDRCT</sequence>
<reference evidence="4 5" key="1">
    <citation type="submission" date="2020-01" db="EMBL/GenBank/DDBJ databases">
        <title>Identification and distribution of gene clusters putatively required for synthesis of sphingolipid metabolism inhibitors in phylogenetically diverse species of the filamentous fungus Fusarium.</title>
        <authorList>
            <person name="Kim H.-S."/>
            <person name="Busman M."/>
            <person name="Brown D.W."/>
            <person name="Divon H."/>
            <person name="Uhlig S."/>
            <person name="Proctor R.H."/>
        </authorList>
    </citation>
    <scope>NUCLEOTIDE SEQUENCE [LARGE SCALE GENOMIC DNA]</scope>
    <source>
        <strain evidence="4 5">NRRL 20459</strain>
    </source>
</reference>
<feature type="region of interest" description="Disordered" evidence="1">
    <location>
        <begin position="409"/>
        <end position="428"/>
    </location>
</feature>
<dbReference type="Proteomes" id="UP000554235">
    <property type="component" value="Unassembled WGS sequence"/>
</dbReference>
<evidence type="ECO:0000313" key="5">
    <source>
        <dbReference type="Proteomes" id="UP000554235"/>
    </source>
</evidence>
<evidence type="ECO:0008006" key="6">
    <source>
        <dbReference type="Google" id="ProtNLM"/>
    </source>
</evidence>
<evidence type="ECO:0000313" key="4">
    <source>
        <dbReference type="EMBL" id="KAF4469434.1"/>
    </source>
</evidence>
<feature type="compositionally biased region" description="Polar residues" evidence="1">
    <location>
        <begin position="409"/>
        <end position="420"/>
    </location>
</feature>
<feature type="compositionally biased region" description="Low complexity" evidence="1">
    <location>
        <begin position="25"/>
        <end position="34"/>
    </location>
</feature>
<dbReference type="InterPro" id="IPR055592">
    <property type="entry name" value="DUF7168"/>
</dbReference>
<feature type="domain" description="DUF7168" evidence="3">
    <location>
        <begin position="281"/>
        <end position="386"/>
    </location>
</feature>
<organism evidence="4 5">
    <name type="scientific">Fusarium albosuccineum</name>
    <dbReference type="NCBI Taxonomy" id="1237068"/>
    <lineage>
        <taxon>Eukaryota</taxon>
        <taxon>Fungi</taxon>
        <taxon>Dikarya</taxon>
        <taxon>Ascomycota</taxon>
        <taxon>Pezizomycotina</taxon>
        <taxon>Sordariomycetes</taxon>
        <taxon>Hypocreomycetidae</taxon>
        <taxon>Hypocreales</taxon>
        <taxon>Nectriaceae</taxon>
        <taxon>Fusarium</taxon>
        <taxon>Fusarium decemcellulare species complex</taxon>
    </lineage>
</organism>
<proteinExistence type="predicted"/>
<dbReference type="Pfam" id="PF10979">
    <property type="entry name" value="DUF2786"/>
    <property type="match status" value="1"/>
</dbReference>
<feature type="region of interest" description="Disordered" evidence="1">
    <location>
        <begin position="147"/>
        <end position="183"/>
    </location>
</feature>
<dbReference type="OrthoDB" id="3067443at2759"/>
<feature type="region of interest" description="Disordered" evidence="1">
    <location>
        <begin position="453"/>
        <end position="557"/>
    </location>
</feature>
<dbReference type="AlphaFoldDB" id="A0A8H4LL44"/>
<comment type="caution">
    <text evidence="4">The sequence shown here is derived from an EMBL/GenBank/DDBJ whole genome shotgun (WGS) entry which is preliminary data.</text>
</comment>
<dbReference type="EMBL" id="JAADYS010000474">
    <property type="protein sequence ID" value="KAF4469434.1"/>
    <property type="molecule type" value="Genomic_DNA"/>
</dbReference>
<feature type="compositionally biased region" description="Polar residues" evidence="1">
    <location>
        <begin position="165"/>
        <end position="177"/>
    </location>
</feature>
<protein>
    <recommendedName>
        <fullName evidence="6">DUF2786 domain-containing protein</fullName>
    </recommendedName>
</protein>
<evidence type="ECO:0000259" key="2">
    <source>
        <dbReference type="Pfam" id="PF10979"/>
    </source>
</evidence>
<evidence type="ECO:0000256" key="1">
    <source>
        <dbReference type="SAM" id="MobiDB-lite"/>
    </source>
</evidence>
<evidence type="ECO:0000259" key="3">
    <source>
        <dbReference type="Pfam" id="PF23771"/>
    </source>
</evidence>
<feature type="compositionally biased region" description="Basic and acidic residues" evidence="1">
    <location>
        <begin position="461"/>
        <end position="474"/>
    </location>
</feature>
<accession>A0A8H4LL44</accession>
<keyword evidence="5" id="KW-1185">Reference proteome</keyword>